<accession>A0AAD9IVB7</accession>
<feature type="region of interest" description="Disordered" evidence="1">
    <location>
        <begin position="181"/>
        <end position="258"/>
    </location>
</feature>
<feature type="domain" description="C2H2-type" evidence="2">
    <location>
        <begin position="351"/>
        <end position="373"/>
    </location>
</feature>
<feature type="compositionally biased region" description="Polar residues" evidence="1">
    <location>
        <begin position="226"/>
        <end position="235"/>
    </location>
</feature>
<dbReference type="Proteomes" id="UP001208570">
    <property type="component" value="Unassembled WGS sequence"/>
</dbReference>
<dbReference type="InterPro" id="IPR013087">
    <property type="entry name" value="Znf_C2H2_type"/>
</dbReference>
<proteinExistence type="predicted"/>
<protein>
    <recommendedName>
        <fullName evidence="2">C2H2-type domain-containing protein</fullName>
    </recommendedName>
</protein>
<dbReference type="AlphaFoldDB" id="A0AAD9IVB7"/>
<feature type="compositionally biased region" description="Basic residues" evidence="1">
    <location>
        <begin position="192"/>
        <end position="220"/>
    </location>
</feature>
<dbReference type="EMBL" id="JAODUP010001259">
    <property type="protein sequence ID" value="KAK2140750.1"/>
    <property type="molecule type" value="Genomic_DNA"/>
</dbReference>
<name>A0AAD9IVB7_9ANNE</name>
<evidence type="ECO:0000313" key="3">
    <source>
        <dbReference type="EMBL" id="KAK2140750.1"/>
    </source>
</evidence>
<comment type="caution">
    <text evidence="3">The sequence shown here is derived from an EMBL/GenBank/DDBJ whole genome shotgun (WGS) entry which is preliminary data.</text>
</comment>
<evidence type="ECO:0000259" key="2">
    <source>
        <dbReference type="SMART" id="SM00355"/>
    </source>
</evidence>
<reference evidence="3" key="1">
    <citation type="journal article" date="2023" name="Mol. Biol. Evol.">
        <title>Third-Generation Sequencing Reveals the Adaptive Role of the Epigenome in Three Deep-Sea Polychaetes.</title>
        <authorList>
            <person name="Perez M."/>
            <person name="Aroh O."/>
            <person name="Sun Y."/>
            <person name="Lan Y."/>
            <person name="Juniper S.K."/>
            <person name="Young C.R."/>
            <person name="Angers B."/>
            <person name="Qian P.Y."/>
        </authorList>
    </citation>
    <scope>NUCLEOTIDE SEQUENCE</scope>
    <source>
        <strain evidence="3">P08H-3</strain>
    </source>
</reference>
<sequence length="395" mass="45169">MSRAGQNSATGRFRPVSHRLPTPACFSPIIEGCLSVMPPDVRSGVLQVGFVCVSTDTSQCCYVCAVCRRVFYDLTDFQQDFTSHDMQMSTVSLPVQSSWLHGADEDCDITSVHKQLEIPLEAFVDYVNQYQKHSIIQTIKHIKSEGYESTQMKDVNGHEAEVSDTELTTTTVLDSNESQCMNDSTECVDKQPKKKSLCGNRRRGRKRAKRKTKERPKKLKKETVDNKQITVAQNCDQRDEDVTSDKDDSSNDNTQTSSEFKCKECPWKSDRHFNYHRHLFTHSHQRGDMGPVTCDYCRKILRSDTGKSGYGQLRVNCSICGTGPLFQSRLIQHMIKMHNITESPKSKKPVYHCEQCPYVTVKQTMFEKHMLQHEIPDYKSQKMVYLRAPRLKKGA</sequence>
<dbReference type="SMART" id="SM00355">
    <property type="entry name" value="ZnF_C2H2"/>
    <property type="match status" value="4"/>
</dbReference>
<evidence type="ECO:0000313" key="4">
    <source>
        <dbReference type="Proteomes" id="UP001208570"/>
    </source>
</evidence>
<organism evidence="3 4">
    <name type="scientific">Paralvinella palmiformis</name>
    <dbReference type="NCBI Taxonomy" id="53620"/>
    <lineage>
        <taxon>Eukaryota</taxon>
        <taxon>Metazoa</taxon>
        <taxon>Spiralia</taxon>
        <taxon>Lophotrochozoa</taxon>
        <taxon>Annelida</taxon>
        <taxon>Polychaeta</taxon>
        <taxon>Sedentaria</taxon>
        <taxon>Canalipalpata</taxon>
        <taxon>Terebellida</taxon>
        <taxon>Terebelliformia</taxon>
        <taxon>Alvinellidae</taxon>
        <taxon>Paralvinella</taxon>
    </lineage>
</organism>
<dbReference type="Gene3D" id="3.30.160.60">
    <property type="entry name" value="Classic Zinc Finger"/>
    <property type="match status" value="1"/>
</dbReference>
<feature type="domain" description="C2H2-type" evidence="2">
    <location>
        <begin position="260"/>
        <end position="282"/>
    </location>
</feature>
<gene>
    <name evidence="3" type="ORF">LSH36_1259g00010</name>
</gene>
<keyword evidence="4" id="KW-1185">Reference proteome</keyword>
<evidence type="ECO:0000256" key="1">
    <source>
        <dbReference type="SAM" id="MobiDB-lite"/>
    </source>
</evidence>
<feature type="domain" description="C2H2-type" evidence="2">
    <location>
        <begin position="315"/>
        <end position="338"/>
    </location>
</feature>
<feature type="compositionally biased region" description="Basic and acidic residues" evidence="1">
    <location>
        <begin position="236"/>
        <end position="249"/>
    </location>
</feature>
<feature type="domain" description="C2H2-type" evidence="2">
    <location>
        <begin position="62"/>
        <end position="84"/>
    </location>
</feature>